<dbReference type="Gene3D" id="1.10.30.50">
    <property type="match status" value="1"/>
</dbReference>
<dbReference type="PANTHER" id="PTHR33877:SF1">
    <property type="entry name" value="TYPE IV METHYL-DIRECTED RESTRICTION ENZYME ECOKMCRA"/>
    <property type="match status" value="1"/>
</dbReference>
<keyword evidence="2" id="KW-0540">Nuclease</keyword>
<keyword evidence="3" id="KW-1185">Reference proteome</keyword>
<dbReference type="CDD" id="cd00085">
    <property type="entry name" value="HNHc"/>
    <property type="match status" value="1"/>
</dbReference>
<dbReference type="InterPro" id="IPR002711">
    <property type="entry name" value="HNH"/>
</dbReference>
<dbReference type="GO" id="GO:0003676">
    <property type="term" value="F:nucleic acid binding"/>
    <property type="evidence" value="ECO:0007669"/>
    <property type="project" value="InterPro"/>
</dbReference>
<keyword evidence="2" id="KW-0255">Endonuclease</keyword>
<organism evidence="2 3">
    <name type="scientific">Romeriopsis navalis LEGE 11480</name>
    <dbReference type="NCBI Taxonomy" id="2777977"/>
    <lineage>
        <taxon>Bacteria</taxon>
        <taxon>Bacillati</taxon>
        <taxon>Cyanobacteriota</taxon>
        <taxon>Cyanophyceae</taxon>
        <taxon>Leptolyngbyales</taxon>
        <taxon>Leptolyngbyaceae</taxon>
        <taxon>Romeriopsis</taxon>
        <taxon>Romeriopsis navalis</taxon>
    </lineage>
</organism>
<comment type="caution">
    <text evidence="2">The sequence shown here is derived from an EMBL/GenBank/DDBJ whole genome shotgun (WGS) entry which is preliminary data.</text>
</comment>
<sequence length="148" mass="16792">MSRQKISEIVRAQVSQRANGLCEYCHASEQWQYVRFTIEHVVPISQGGADRLDNLAFACFHCNRQKSNRMMAVEPEALMEVPLFSPRRQIWQEHFIWGSDLVTLVGLTATGRATIAALKMNRERILSIRAADVAVDRHPPDGDLSRSD</sequence>
<evidence type="ECO:0000313" key="3">
    <source>
        <dbReference type="Proteomes" id="UP000625316"/>
    </source>
</evidence>
<evidence type="ECO:0000259" key="1">
    <source>
        <dbReference type="SMART" id="SM00507"/>
    </source>
</evidence>
<evidence type="ECO:0000313" key="2">
    <source>
        <dbReference type="EMBL" id="MBE9031038.1"/>
    </source>
</evidence>
<dbReference type="GO" id="GO:0004519">
    <property type="term" value="F:endonuclease activity"/>
    <property type="evidence" value="ECO:0007669"/>
    <property type="project" value="UniProtKB-KW"/>
</dbReference>
<dbReference type="InterPro" id="IPR052892">
    <property type="entry name" value="NA-targeting_endonuclease"/>
</dbReference>
<dbReference type="RefSeq" id="WP_264325869.1">
    <property type="nucleotide sequence ID" value="NZ_JADEXQ010000051.1"/>
</dbReference>
<accession>A0A928Z532</accession>
<dbReference type="Pfam" id="PF01844">
    <property type="entry name" value="HNH"/>
    <property type="match status" value="1"/>
</dbReference>
<dbReference type="AlphaFoldDB" id="A0A928Z532"/>
<dbReference type="GO" id="GO:0008270">
    <property type="term" value="F:zinc ion binding"/>
    <property type="evidence" value="ECO:0007669"/>
    <property type="project" value="InterPro"/>
</dbReference>
<name>A0A928Z532_9CYAN</name>
<gene>
    <name evidence="2" type="ORF">IQ266_14990</name>
</gene>
<dbReference type="SMART" id="SM00507">
    <property type="entry name" value="HNHc"/>
    <property type="match status" value="1"/>
</dbReference>
<dbReference type="Proteomes" id="UP000625316">
    <property type="component" value="Unassembled WGS sequence"/>
</dbReference>
<feature type="domain" description="HNH nuclease" evidence="1">
    <location>
        <begin position="9"/>
        <end position="64"/>
    </location>
</feature>
<keyword evidence="2" id="KW-0378">Hydrolase</keyword>
<dbReference type="InterPro" id="IPR003615">
    <property type="entry name" value="HNH_nuc"/>
</dbReference>
<reference evidence="2" key="1">
    <citation type="submission" date="2020-10" db="EMBL/GenBank/DDBJ databases">
        <authorList>
            <person name="Castelo-Branco R."/>
            <person name="Eusebio N."/>
            <person name="Adriana R."/>
            <person name="Vieira A."/>
            <person name="Brugerolle De Fraissinette N."/>
            <person name="Rezende De Castro R."/>
            <person name="Schneider M.P."/>
            <person name="Vasconcelos V."/>
            <person name="Leao P.N."/>
        </authorList>
    </citation>
    <scope>NUCLEOTIDE SEQUENCE</scope>
    <source>
        <strain evidence="2">LEGE 11480</strain>
    </source>
</reference>
<dbReference type="EMBL" id="JADEXQ010000051">
    <property type="protein sequence ID" value="MBE9031038.1"/>
    <property type="molecule type" value="Genomic_DNA"/>
</dbReference>
<dbReference type="PANTHER" id="PTHR33877">
    <property type="entry name" value="SLL1193 PROTEIN"/>
    <property type="match status" value="1"/>
</dbReference>
<proteinExistence type="predicted"/>
<protein>
    <submittedName>
        <fullName evidence="2">HNH endonuclease</fullName>
    </submittedName>
</protein>